<dbReference type="GO" id="GO:0003700">
    <property type="term" value="F:DNA-binding transcription factor activity"/>
    <property type="evidence" value="ECO:0007669"/>
    <property type="project" value="InterPro"/>
</dbReference>
<dbReference type="Proteomes" id="UP000250235">
    <property type="component" value="Unassembled WGS sequence"/>
</dbReference>
<keyword evidence="4" id="KW-0862">Zinc</keyword>
<evidence type="ECO:0000256" key="7">
    <source>
        <dbReference type="ARBA" id="ARBA00023242"/>
    </source>
</evidence>
<reference evidence="8 9" key="1">
    <citation type="journal article" date="2015" name="Proc. Natl. Acad. Sci. U.S.A.">
        <title>The resurrection genome of Boea hygrometrica: A blueprint for survival of dehydration.</title>
        <authorList>
            <person name="Xiao L."/>
            <person name="Yang G."/>
            <person name="Zhang L."/>
            <person name="Yang X."/>
            <person name="Zhao S."/>
            <person name="Ji Z."/>
            <person name="Zhou Q."/>
            <person name="Hu M."/>
            <person name="Wang Y."/>
            <person name="Chen M."/>
            <person name="Xu Y."/>
            <person name="Jin H."/>
            <person name="Xiao X."/>
            <person name="Hu G."/>
            <person name="Bao F."/>
            <person name="Hu Y."/>
            <person name="Wan P."/>
            <person name="Li L."/>
            <person name="Deng X."/>
            <person name="Kuang T."/>
            <person name="Xiang C."/>
            <person name="Zhu J.K."/>
            <person name="Oliver M.J."/>
            <person name="He Y."/>
        </authorList>
    </citation>
    <scope>NUCLEOTIDE SEQUENCE [LARGE SCALE GENOMIC DNA]</scope>
    <source>
        <strain evidence="9">cv. XS01</strain>
    </source>
</reference>
<dbReference type="NCBIfam" id="TIGR01624">
    <property type="entry name" value="LRP1_Cterm"/>
    <property type="match status" value="1"/>
</dbReference>
<keyword evidence="3" id="KW-0479">Metal-binding</keyword>
<proteinExistence type="inferred from homology"/>
<dbReference type="GO" id="GO:0003677">
    <property type="term" value="F:DNA binding"/>
    <property type="evidence" value="ECO:0007669"/>
    <property type="project" value="UniProtKB-KW"/>
</dbReference>
<comment type="similarity">
    <text evidence="2">Belongs to the SHI protein family.</text>
</comment>
<dbReference type="AlphaFoldDB" id="A0A2Z7CZI6"/>
<gene>
    <name evidence="8" type="ORF">F511_07015</name>
</gene>
<evidence type="ECO:0000313" key="8">
    <source>
        <dbReference type="EMBL" id="KZV52622.1"/>
    </source>
</evidence>
<name>A0A2Z7CZI6_9LAMI</name>
<evidence type="ECO:0000256" key="5">
    <source>
        <dbReference type="ARBA" id="ARBA00023125"/>
    </source>
</evidence>
<evidence type="ECO:0000313" key="9">
    <source>
        <dbReference type="Proteomes" id="UP000250235"/>
    </source>
</evidence>
<sequence>MMRREERVADSGVSLASRRCQDCGNQAKKDCQHLRCRTCCKSRGFVCETHVKSTWVPVSLRYPRHHTLMTKQQQIHSATAVHHQEDRQPNPKRYRAIYQLGPPSLGLQEGDFPVEACLPAAFRCVRVSSLDSTIDQYAYHTSVSIRGHVFTGILYDQGPELEGTGNYATGESSTSTGIGLLQQEKFVPSITATATGTSSTPYPLPFCPFTATAAQFFDQHPKS</sequence>
<organism evidence="8 9">
    <name type="scientific">Dorcoceras hygrometricum</name>
    <dbReference type="NCBI Taxonomy" id="472368"/>
    <lineage>
        <taxon>Eukaryota</taxon>
        <taxon>Viridiplantae</taxon>
        <taxon>Streptophyta</taxon>
        <taxon>Embryophyta</taxon>
        <taxon>Tracheophyta</taxon>
        <taxon>Spermatophyta</taxon>
        <taxon>Magnoliopsida</taxon>
        <taxon>eudicotyledons</taxon>
        <taxon>Gunneridae</taxon>
        <taxon>Pentapetalae</taxon>
        <taxon>asterids</taxon>
        <taxon>lamiids</taxon>
        <taxon>Lamiales</taxon>
        <taxon>Gesneriaceae</taxon>
        <taxon>Didymocarpoideae</taxon>
        <taxon>Trichosporeae</taxon>
        <taxon>Loxocarpinae</taxon>
        <taxon>Dorcoceras</taxon>
    </lineage>
</organism>
<dbReference type="EMBL" id="KQ991027">
    <property type="protein sequence ID" value="KZV52622.1"/>
    <property type="molecule type" value="Genomic_DNA"/>
</dbReference>
<evidence type="ECO:0000256" key="3">
    <source>
        <dbReference type="ARBA" id="ARBA00022723"/>
    </source>
</evidence>
<accession>A0A2Z7CZI6</accession>
<evidence type="ECO:0000256" key="2">
    <source>
        <dbReference type="ARBA" id="ARBA00006911"/>
    </source>
</evidence>
<keyword evidence="7" id="KW-0539">Nucleus</keyword>
<keyword evidence="5" id="KW-0238">DNA-binding</keyword>
<dbReference type="Pfam" id="PF05142">
    <property type="entry name" value="DUF702"/>
    <property type="match status" value="1"/>
</dbReference>
<protein>
    <submittedName>
        <fullName evidence="8">Protein SHI RELATED SEQUENCE 1</fullName>
    </submittedName>
</protein>
<dbReference type="GO" id="GO:0045893">
    <property type="term" value="P:positive regulation of DNA-templated transcription"/>
    <property type="evidence" value="ECO:0007669"/>
    <property type="project" value="TreeGrafter"/>
</dbReference>
<dbReference type="NCBIfam" id="TIGR01623">
    <property type="entry name" value="put_zinc_LRP1"/>
    <property type="match status" value="1"/>
</dbReference>
<dbReference type="PANTHER" id="PTHR31604:SF54">
    <property type="entry name" value="PROTEIN SHI RELATED SEQUENCE 1"/>
    <property type="match status" value="1"/>
</dbReference>
<evidence type="ECO:0000256" key="4">
    <source>
        <dbReference type="ARBA" id="ARBA00022833"/>
    </source>
</evidence>
<dbReference type="InterPro" id="IPR007818">
    <property type="entry name" value="SHI"/>
</dbReference>
<dbReference type="PANTHER" id="PTHR31604">
    <property type="entry name" value="PROTEIN LATERAL ROOT PRIMORDIUM 1"/>
    <property type="match status" value="1"/>
</dbReference>
<dbReference type="OrthoDB" id="692274at2759"/>
<comment type="subcellular location">
    <subcellularLocation>
        <location evidence="1">Nucleus</location>
    </subcellularLocation>
</comment>
<dbReference type="GO" id="GO:0046872">
    <property type="term" value="F:metal ion binding"/>
    <property type="evidence" value="ECO:0007669"/>
    <property type="project" value="UniProtKB-KW"/>
</dbReference>
<keyword evidence="6" id="KW-0010">Activator</keyword>
<evidence type="ECO:0000256" key="1">
    <source>
        <dbReference type="ARBA" id="ARBA00004123"/>
    </source>
</evidence>
<keyword evidence="9" id="KW-1185">Reference proteome</keyword>
<dbReference type="InterPro" id="IPR006510">
    <property type="entry name" value="Znf_LRP1"/>
</dbReference>
<evidence type="ECO:0000256" key="6">
    <source>
        <dbReference type="ARBA" id="ARBA00023159"/>
    </source>
</evidence>
<dbReference type="InterPro" id="IPR006511">
    <property type="entry name" value="SHI_C"/>
</dbReference>
<dbReference type="GO" id="GO:0005634">
    <property type="term" value="C:nucleus"/>
    <property type="evidence" value="ECO:0007669"/>
    <property type="project" value="UniProtKB-SubCell"/>
</dbReference>